<protein>
    <submittedName>
        <fullName evidence="1">Metal-binding protein</fullName>
    </submittedName>
</protein>
<dbReference type="InterPro" id="IPR003772">
    <property type="entry name" value="YceD"/>
</dbReference>
<dbReference type="InterPro" id="IPR044985">
    <property type="entry name" value="YceD_plant"/>
</dbReference>
<evidence type="ECO:0000313" key="1">
    <source>
        <dbReference type="EMBL" id="PZO12157.1"/>
    </source>
</evidence>
<reference evidence="2" key="1">
    <citation type="submission" date="2018-04" db="EMBL/GenBank/DDBJ databases">
        <authorList>
            <person name="Cornet L."/>
        </authorList>
    </citation>
    <scope>NUCLEOTIDE SEQUENCE [LARGE SCALE GENOMIC DNA]</scope>
</reference>
<dbReference type="EMBL" id="QBMC01000157">
    <property type="protein sequence ID" value="PZO12157.1"/>
    <property type="molecule type" value="Genomic_DNA"/>
</dbReference>
<organism evidence="1 2">
    <name type="scientific">Leptolyngbya foveolarum</name>
    <dbReference type="NCBI Taxonomy" id="47253"/>
    <lineage>
        <taxon>Bacteria</taxon>
        <taxon>Bacillati</taxon>
        <taxon>Cyanobacteriota</taxon>
        <taxon>Cyanophyceae</taxon>
        <taxon>Leptolyngbyales</taxon>
        <taxon>Leptolyngbyaceae</taxon>
        <taxon>Leptolyngbya group</taxon>
        <taxon>Leptolyngbya</taxon>
    </lineage>
</organism>
<reference evidence="1 2" key="2">
    <citation type="submission" date="2018-06" db="EMBL/GenBank/DDBJ databases">
        <title>Metagenomic assembly of (sub)arctic Cyanobacteria and their associated microbiome from non-axenic cultures.</title>
        <authorList>
            <person name="Baurain D."/>
        </authorList>
    </citation>
    <scope>NUCLEOTIDE SEQUENCE [LARGE SCALE GENOMIC DNA]</scope>
    <source>
        <strain evidence="1">ULC129bin1</strain>
    </source>
</reference>
<dbReference type="PANTHER" id="PTHR37734:SF1">
    <property type="entry name" value="LARGE RIBOSOMAL RNA SUBUNIT ACCUMULATION PROTEIN YCED HOMOLOG 2, CHLOROPLASTIC"/>
    <property type="match status" value="1"/>
</dbReference>
<comment type="caution">
    <text evidence="1">The sequence shown here is derived from an EMBL/GenBank/DDBJ whole genome shotgun (WGS) entry which is preliminary data.</text>
</comment>
<dbReference type="Proteomes" id="UP000249354">
    <property type="component" value="Unassembled WGS sequence"/>
</dbReference>
<accession>A0A2W4TZ30</accession>
<dbReference type="AlphaFoldDB" id="A0A2W4TZ30"/>
<sequence length="166" mass="18534">MRAIHIPQLLNAPNKTIAIEVDEHLSSLETLTAVKGEMSVTHQGTYLDVKGKAGAIMTLECDRCLQSYNTRVQVDASELVWLEEASSDEVIEKEVDLEDLVESIPPSGHFQPDEWLYEQMCLAIPQKQICNADCEGIAFKNPEPSADEQIDHRWAALSSLKQQLAE</sequence>
<dbReference type="Pfam" id="PF02620">
    <property type="entry name" value="YceD"/>
    <property type="match status" value="1"/>
</dbReference>
<proteinExistence type="predicted"/>
<dbReference type="PANTHER" id="PTHR37734">
    <property type="entry name" value="LARGE RIBOSOMAL RNA SUBUNIT ACCUMULATION PROTEIN YCED HOMOLOG 2, CHLOROPLASTIC"/>
    <property type="match status" value="1"/>
</dbReference>
<name>A0A2W4TZ30_9CYAN</name>
<gene>
    <name evidence="1" type="ORF">DCF25_18120</name>
</gene>
<evidence type="ECO:0000313" key="2">
    <source>
        <dbReference type="Proteomes" id="UP000249354"/>
    </source>
</evidence>